<dbReference type="OrthoDB" id="5835752at2759"/>
<reference evidence="2 3" key="1">
    <citation type="submission" date="2014-03" db="EMBL/GenBank/DDBJ databases">
        <title>Draft genome of the hookworm Oesophagostomum dentatum.</title>
        <authorList>
            <person name="Mitreva M."/>
        </authorList>
    </citation>
    <scope>NUCLEOTIDE SEQUENCE [LARGE SCALE GENOMIC DNA]</scope>
    <source>
        <strain evidence="2 3">OD-Hann</strain>
    </source>
</reference>
<keyword evidence="3" id="KW-1185">Reference proteome</keyword>
<proteinExistence type="predicted"/>
<accession>A0A0B1SYV1</accession>
<keyword evidence="1" id="KW-0472">Membrane</keyword>
<dbReference type="AlphaFoldDB" id="A0A0B1SYV1"/>
<feature type="transmembrane region" description="Helical" evidence="1">
    <location>
        <begin position="189"/>
        <end position="209"/>
    </location>
</feature>
<evidence type="ECO:0000313" key="2">
    <source>
        <dbReference type="EMBL" id="KHJ88652.1"/>
    </source>
</evidence>
<protein>
    <submittedName>
        <fullName evidence="2">Uncharacterized protein</fullName>
    </submittedName>
</protein>
<keyword evidence="1" id="KW-1133">Transmembrane helix</keyword>
<sequence length="210" mass="22579">MYVLIFSDAGGAAALLVVRGCHTALTAVVSNRSNGAGGNFFCEYDATHQMSNSKGELVSIRALVEFCSTTNCNSRQSTSANVFNDCNDQTTDYLLGNEVLNCYECTAQQGKNCNEKDRKCSSKKYCTKQIVHLDGGFQLSKSCSNINVLGIDNACANYDVVTNPGGVAVHNKYSQCYCRNKQLCNSGSSLGVVFTVSMLLLVHVMSTVVA</sequence>
<dbReference type="EMBL" id="KN555476">
    <property type="protein sequence ID" value="KHJ88652.1"/>
    <property type="molecule type" value="Genomic_DNA"/>
</dbReference>
<dbReference type="Proteomes" id="UP000053660">
    <property type="component" value="Unassembled WGS sequence"/>
</dbReference>
<dbReference type="PANTHER" id="PTHR36939:SF1">
    <property type="entry name" value="UPAR_LY6 DOMAIN-CONTAINING PROTEIN"/>
    <property type="match status" value="1"/>
</dbReference>
<dbReference type="PANTHER" id="PTHR36939">
    <property type="entry name" value="PROTEIN CBG03389"/>
    <property type="match status" value="1"/>
</dbReference>
<evidence type="ECO:0000313" key="3">
    <source>
        <dbReference type="Proteomes" id="UP000053660"/>
    </source>
</evidence>
<organism evidence="2 3">
    <name type="scientific">Oesophagostomum dentatum</name>
    <name type="common">Nodular worm</name>
    <dbReference type="NCBI Taxonomy" id="61180"/>
    <lineage>
        <taxon>Eukaryota</taxon>
        <taxon>Metazoa</taxon>
        <taxon>Ecdysozoa</taxon>
        <taxon>Nematoda</taxon>
        <taxon>Chromadorea</taxon>
        <taxon>Rhabditida</taxon>
        <taxon>Rhabditina</taxon>
        <taxon>Rhabditomorpha</taxon>
        <taxon>Strongyloidea</taxon>
        <taxon>Strongylidae</taxon>
        <taxon>Oesophagostomum</taxon>
    </lineage>
</organism>
<keyword evidence="1" id="KW-0812">Transmembrane</keyword>
<evidence type="ECO:0000256" key="1">
    <source>
        <dbReference type="SAM" id="Phobius"/>
    </source>
</evidence>
<gene>
    <name evidence="2" type="ORF">OESDEN_11551</name>
</gene>
<name>A0A0B1SYV1_OESDE</name>